<keyword evidence="3" id="KW-0804">Transcription</keyword>
<dbReference type="RefSeq" id="WP_285232719.1">
    <property type="nucleotide sequence ID" value="NZ_CP116346.1"/>
</dbReference>
<keyword evidence="1" id="KW-0805">Transcription regulation</keyword>
<dbReference type="SMART" id="SM00342">
    <property type="entry name" value="HTH_ARAC"/>
    <property type="match status" value="1"/>
</dbReference>
<dbReference type="KEGG" id="pais:PFX98_22530"/>
<dbReference type="PROSITE" id="PS01124">
    <property type="entry name" value="HTH_ARAC_FAMILY_2"/>
    <property type="match status" value="1"/>
</dbReference>
<evidence type="ECO:0000256" key="2">
    <source>
        <dbReference type="ARBA" id="ARBA00023125"/>
    </source>
</evidence>
<evidence type="ECO:0000313" key="5">
    <source>
        <dbReference type="EMBL" id="WIT11634.1"/>
    </source>
</evidence>
<protein>
    <submittedName>
        <fullName evidence="5">AraC family transcriptional regulator</fullName>
    </submittedName>
</protein>
<dbReference type="AlphaFoldDB" id="A0AA95NCM0"/>
<dbReference type="Gene3D" id="1.10.10.60">
    <property type="entry name" value="Homeodomain-like"/>
    <property type="match status" value="1"/>
</dbReference>
<dbReference type="EMBL" id="CP116346">
    <property type="protein sequence ID" value="WIT11634.1"/>
    <property type="molecule type" value="Genomic_DNA"/>
</dbReference>
<dbReference type="PANTHER" id="PTHR46796:SF12">
    <property type="entry name" value="HTH-TYPE DNA-BINDING TRANSCRIPTIONAL ACTIVATOR EUTR"/>
    <property type="match status" value="1"/>
</dbReference>
<accession>A0AA95NCM0</accession>
<feature type="domain" description="HTH araC/xylS-type" evidence="4">
    <location>
        <begin position="242"/>
        <end position="342"/>
    </location>
</feature>
<dbReference type="InterPro" id="IPR009057">
    <property type="entry name" value="Homeodomain-like_sf"/>
</dbReference>
<dbReference type="InterPro" id="IPR018062">
    <property type="entry name" value="HTH_AraC-typ_CS"/>
</dbReference>
<keyword evidence="2" id="KW-0238">DNA-binding</keyword>
<evidence type="ECO:0000259" key="4">
    <source>
        <dbReference type="PROSITE" id="PS01124"/>
    </source>
</evidence>
<dbReference type="Proteomes" id="UP001177769">
    <property type="component" value="Chromosome"/>
</dbReference>
<name>A0AA95NCM0_9BURK</name>
<dbReference type="InterPro" id="IPR050204">
    <property type="entry name" value="AraC_XylS_family_regulators"/>
</dbReference>
<dbReference type="Pfam" id="PF12833">
    <property type="entry name" value="HTH_18"/>
    <property type="match status" value="1"/>
</dbReference>
<dbReference type="InterPro" id="IPR018060">
    <property type="entry name" value="HTH_AraC"/>
</dbReference>
<dbReference type="Pfam" id="PF14525">
    <property type="entry name" value="AraC_binding_2"/>
    <property type="match status" value="1"/>
</dbReference>
<dbReference type="InterPro" id="IPR035418">
    <property type="entry name" value="AraC-bd_2"/>
</dbReference>
<keyword evidence="6" id="KW-1185">Reference proteome</keyword>
<gene>
    <name evidence="5" type="ORF">PFX98_22530</name>
</gene>
<evidence type="ECO:0000256" key="3">
    <source>
        <dbReference type="ARBA" id="ARBA00023163"/>
    </source>
</evidence>
<dbReference type="PANTHER" id="PTHR46796">
    <property type="entry name" value="HTH-TYPE TRANSCRIPTIONAL ACTIVATOR RHAS-RELATED"/>
    <property type="match status" value="1"/>
</dbReference>
<organism evidence="5 6">
    <name type="scientific">Paucibacter sediminis</name>
    <dbReference type="NCBI Taxonomy" id="3019553"/>
    <lineage>
        <taxon>Bacteria</taxon>
        <taxon>Pseudomonadati</taxon>
        <taxon>Pseudomonadota</taxon>
        <taxon>Betaproteobacteria</taxon>
        <taxon>Burkholderiales</taxon>
        <taxon>Sphaerotilaceae</taxon>
        <taxon>Roseateles</taxon>
    </lineage>
</organism>
<evidence type="ECO:0000256" key="1">
    <source>
        <dbReference type="ARBA" id="ARBA00023015"/>
    </source>
</evidence>
<sequence>MSPFTPSASSPACAPPGSAAQALAQAWQGAQRRRTLFTTSDRDCAQATVARVFRPHRLEPERGARLVAQMQHLDAGLLGISQLSYGAGVDIQPGPLERFYLLQLPIVGSARIATAGQEFRSDPGCASLVSPGADLRMHWDASNVQLCVRIEAEVLRRFVAAWTGRAVMQLPQFQPQLHLDEQPLLQDLLLTLIQVADHGALAELPSAQLQYRLLALLLGSLPHDASELLGGSCPPVAPRSVRLVEEYLLAHCAEPLTPERLAALAGVSVRSLFLGFQRYRGVSPMRMLREVRLRKVRAELLNAASGTRITDLALRWGFCHLGRFGQDYQRVFGESPSQTLRATAA</sequence>
<reference evidence="5" key="1">
    <citation type="submission" date="2023-01" db="EMBL/GenBank/DDBJ databases">
        <title>Whole genome sequence of Paucibacter sp. S2-9 isolated from pond sediment.</title>
        <authorList>
            <person name="Jung J.Y."/>
        </authorList>
    </citation>
    <scope>NUCLEOTIDE SEQUENCE</scope>
    <source>
        <strain evidence="5">S2-9</strain>
    </source>
</reference>
<dbReference type="GO" id="GO:0043565">
    <property type="term" value="F:sequence-specific DNA binding"/>
    <property type="evidence" value="ECO:0007669"/>
    <property type="project" value="InterPro"/>
</dbReference>
<dbReference type="SUPFAM" id="SSF46689">
    <property type="entry name" value="Homeodomain-like"/>
    <property type="match status" value="1"/>
</dbReference>
<proteinExistence type="predicted"/>
<dbReference type="PROSITE" id="PS00041">
    <property type="entry name" value="HTH_ARAC_FAMILY_1"/>
    <property type="match status" value="1"/>
</dbReference>
<dbReference type="GO" id="GO:0003700">
    <property type="term" value="F:DNA-binding transcription factor activity"/>
    <property type="evidence" value="ECO:0007669"/>
    <property type="project" value="InterPro"/>
</dbReference>
<evidence type="ECO:0000313" key="6">
    <source>
        <dbReference type="Proteomes" id="UP001177769"/>
    </source>
</evidence>